<evidence type="ECO:0000313" key="1">
    <source>
        <dbReference type="EMBL" id="KAH3888189.1"/>
    </source>
</evidence>
<evidence type="ECO:0000313" key="2">
    <source>
        <dbReference type="Proteomes" id="UP000828390"/>
    </source>
</evidence>
<dbReference type="EMBL" id="JAIWYP010000001">
    <property type="protein sequence ID" value="KAH3888189.1"/>
    <property type="molecule type" value="Genomic_DNA"/>
</dbReference>
<reference evidence="1" key="2">
    <citation type="submission" date="2020-11" db="EMBL/GenBank/DDBJ databases">
        <authorList>
            <person name="McCartney M.A."/>
            <person name="Auch B."/>
            <person name="Kono T."/>
            <person name="Mallez S."/>
            <person name="Becker A."/>
            <person name="Gohl D.M."/>
            <person name="Silverstein K.A.T."/>
            <person name="Koren S."/>
            <person name="Bechman K.B."/>
            <person name="Herman A."/>
            <person name="Abrahante J.E."/>
            <person name="Garbe J."/>
        </authorList>
    </citation>
    <scope>NUCLEOTIDE SEQUENCE</scope>
    <source>
        <strain evidence="1">Duluth1</strain>
        <tissue evidence="1">Whole animal</tissue>
    </source>
</reference>
<gene>
    <name evidence="1" type="ORF">DPMN_012219</name>
</gene>
<dbReference type="AlphaFoldDB" id="A0A9D4N6J9"/>
<accession>A0A9D4N6J9</accession>
<sequence>MQLLLSLSHVQAAVERGFSINSDLLAPNLKTHWHSLVAQTVIYDIFNLLGQSVADFEIPP</sequence>
<comment type="caution">
    <text evidence="1">The sequence shown here is derived from an EMBL/GenBank/DDBJ whole genome shotgun (WGS) entry which is preliminary data.</text>
</comment>
<proteinExistence type="predicted"/>
<name>A0A9D4N6J9_DREPO</name>
<organism evidence="1 2">
    <name type="scientific">Dreissena polymorpha</name>
    <name type="common">Zebra mussel</name>
    <name type="synonym">Mytilus polymorpha</name>
    <dbReference type="NCBI Taxonomy" id="45954"/>
    <lineage>
        <taxon>Eukaryota</taxon>
        <taxon>Metazoa</taxon>
        <taxon>Spiralia</taxon>
        <taxon>Lophotrochozoa</taxon>
        <taxon>Mollusca</taxon>
        <taxon>Bivalvia</taxon>
        <taxon>Autobranchia</taxon>
        <taxon>Heteroconchia</taxon>
        <taxon>Euheterodonta</taxon>
        <taxon>Imparidentia</taxon>
        <taxon>Neoheterodontei</taxon>
        <taxon>Myida</taxon>
        <taxon>Dreissenoidea</taxon>
        <taxon>Dreissenidae</taxon>
        <taxon>Dreissena</taxon>
    </lineage>
</organism>
<keyword evidence="2" id="KW-1185">Reference proteome</keyword>
<reference evidence="1" key="1">
    <citation type="journal article" date="2019" name="bioRxiv">
        <title>The Genome of the Zebra Mussel, Dreissena polymorpha: A Resource for Invasive Species Research.</title>
        <authorList>
            <person name="McCartney M.A."/>
            <person name="Auch B."/>
            <person name="Kono T."/>
            <person name="Mallez S."/>
            <person name="Zhang Y."/>
            <person name="Obille A."/>
            <person name="Becker A."/>
            <person name="Abrahante J.E."/>
            <person name="Garbe J."/>
            <person name="Badalamenti J.P."/>
            <person name="Herman A."/>
            <person name="Mangelson H."/>
            <person name="Liachko I."/>
            <person name="Sullivan S."/>
            <person name="Sone E.D."/>
            <person name="Koren S."/>
            <person name="Silverstein K.A.T."/>
            <person name="Beckman K.B."/>
            <person name="Gohl D.M."/>
        </authorList>
    </citation>
    <scope>NUCLEOTIDE SEQUENCE</scope>
    <source>
        <strain evidence="1">Duluth1</strain>
        <tissue evidence="1">Whole animal</tissue>
    </source>
</reference>
<dbReference type="Proteomes" id="UP000828390">
    <property type="component" value="Unassembled WGS sequence"/>
</dbReference>
<protein>
    <submittedName>
        <fullName evidence="1">Uncharacterized protein</fullName>
    </submittedName>
</protein>